<organism evidence="13 14">
    <name type="scientific">Coraliomargarita akajimensis (strain DSM 45221 / IAM 15411 / JCM 23193 / KCTC 12865 / 04OKA010-24)</name>
    <dbReference type="NCBI Taxonomy" id="583355"/>
    <lineage>
        <taxon>Bacteria</taxon>
        <taxon>Pseudomonadati</taxon>
        <taxon>Verrucomicrobiota</taxon>
        <taxon>Opitutia</taxon>
        <taxon>Puniceicoccales</taxon>
        <taxon>Coraliomargaritaceae</taxon>
        <taxon>Coraliomargarita</taxon>
    </lineage>
</organism>
<evidence type="ECO:0000256" key="8">
    <source>
        <dbReference type="ARBA" id="ARBA00072274"/>
    </source>
</evidence>
<evidence type="ECO:0000256" key="5">
    <source>
        <dbReference type="ARBA" id="ARBA00023016"/>
    </source>
</evidence>
<dbReference type="Pfam" id="PF01025">
    <property type="entry name" value="GrpE"/>
    <property type="match status" value="1"/>
</dbReference>
<feature type="region of interest" description="Disordered" evidence="12">
    <location>
        <begin position="1"/>
        <end position="40"/>
    </location>
</feature>
<dbReference type="GO" id="GO:0006457">
    <property type="term" value="P:protein folding"/>
    <property type="evidence" value="ECO:0007669"/>
    <property type="project" value="InterPro"/>
</dbReference>
<comment type="subunit">
    <text evidence="3 10">Homodimer.</text>
</comment>
<reference evidence="13 14" key="1">
    <citation type="journal article" date="2010" name="Stand. Genomic Sci.">
        <title>Complete genome sequence of Coraliomargarita akajimensis type strain (04OKA010-24).</title>
        <authorList>
            <person name="Mavromatis K."/>
            <person name="Abt B."/>
            <person name="Brambilla E."/>
            <person name="Lapidus A."/>
            <person name="Copeland A."/>
            <person name="Deshpande S."/>
            <person name="Nolan M."/>
            <person name="Lucas S."/>
            <person name="Tice H."/>
            <person name="Cheng J.F."/>
            <person name="Han C."/>
            <person name="Detter J.C."/>
            <person name="Woyke T."/>
            <person name="Goodwin L."/>
            <person name="Pitluck S."/>
            <person name="Held B."/>
            <person name="Brettin T."/>
            <person name="Tapia R."/>
            <person name="Ivanova N."/>
            <person name="Mikhailova N."/>
            <person name="Pati A."/>
            <person name="Liolios K."/>
            <person name="Chen A."/>
            <person name="Palaniappan K."/>
            <person name="Land M."/>
            <person name="Hauser L."/>
            <person name="Chang Y.J."/>
            <person name="Jeffries C.D."/>
            <person name="Rohde M."/>
            <person name="Goker M."/>
            <person name="Bristow J."/>
            <person name="Eisen J.A."/>
            <person name="Markowitz V."/>
            <person name="Hugenholtz P."/>
            <person name="Klenk H.P."/>
            <person name="Kyrpides N.C."/>
        </authorList>
    </citation>
    <scope>NUCLEOTIDE SEQUENCE [LARGE SCALE GENOMIC DNA]</scope>
    <source>
        <strain evidence="14">DSM 45221 / IAM 15411 / JCM 23193 / KCTC 12865</strain>
    </source>
</reference>
<dbReference type="PANTHER" id="PTHR21237:SF23">
    <property type="entry name" value="GRPE PROTEIN HOMOLOG, MITOCHONDRIAL"/>
    <property type="match status" value="1"/>
</dbReference>
<keyword evidence="4 10" id="KW-0963">Cytoplasm</keyword>
<dbReference type="KEGG" id="caa:Caka_2055"/>
<dbReference type="GO" id="GO:0051087">
    <property type="term" value="F:protein-folding chaperone binding"/>
    <property type="evidence" value="ECO:0007669"/>
    <property type="project" value="InterPro"/>
</dbReference>
<comment type="similarity">
    <text evidence="2 10 11">Belongs to the GrpE family.</text>
</comment>
<sequence length="196" mass="21555">MTDKNTDTSEEVEAKAAAEAEAGVETAPEAEAAEHANEPKLTELEKAQAEAAEMKSRYLRSVADMENFRKRIAREKQDIIRSAASGVVESLLPVLDNMKLGLQAAENHPEAKDVSFGFKMVDDQLKKILSDQGLEELIPDGEVFDPNLHECISHQPSDEIEEDKVIQTVRAGYRLNERLIRAANVIVSSGPAKAED</sequence>
<evidence type="ECO:0000256" key="3">
    <source>
        <dbReference type="ARBA" id="ARBA00011738"/>
    </source>
</evidence>
<dbReference type="FunFam" id="2.30.22.10:FF:000001">
    <property type="entry name" value="Protein GrpE"/>
    <property type="match status" value="1"/>
</dbReference>
<accession>D5ELD7</accession>
<dbReference type="Gene3D" id="2.30.22.10">
    <property type="entry name" value="Head domain of nucleotide exchange factor GrpE"/>
    <property type="match status" value="1"/>
</dbReference>
<keyword evidence="6 10" id="KW-0143">Chaperone</keyword>
<comment type="function">
    <text evidence="7 10">Participates actively in the response to hyperosmotic and heat shock by preventing the aggregation of stress-denatured proteins, in association with DnaK and GrpE. It is the nucleotide exchange factor for DnaK and may function as a thermosensor. Unfolded proteins bind initially to DnaJ; upon interaction with the DnaJ-bound protein, DnaK hydrolyzes its bound ATP, resulting in the formation of a stable complex. GrpE releases ADP from DnaK; ATP binding to DnaK triggers the release of the substrate protein, thus completing the reaction cycle. Several rounds of ATP-dependent interactions between DnaJ, DnaK and GrpE are required for fully efficient folding.</text>
</comment>
<dbReference type="InterPro" id="IPR009012">
    <property type="entry name" value="GrpE_head"/>
</dbReference>
<evidence type="ECO:0000256" key="1">
    <source>
        <dbReference type="ARBA" id="ARBA00004496"/>
    </source>
</evidence>
<dbReference type="PRINTS" id="PR00773">
    <property type="entry name" value="GRPEPROTEIN"/>
</dbReference>
<dbReference type="InterPro" id="IPR013805">
    <property type="entry name" value="GrpE_CC"/>
</dbReference>
<dbReference type="GO" id="GO:0042803">
    <property type="term" value="F:protein homodimerization activity"/>
    <property type="evidence" value="ECO:0007669"/>
    <property type="project" value="InterPro"/>
</dbReference>
<dbReference type="SUPFAM" id="SSF58014">
    <property type="entry name" value="Coiled-coil domain of nucleotide exchange factor GrpE"/>
    <property type="match status" value="1"/>
</dbReference>
<evidence type="ECO:0000256" key="6">
    <source>
        <dbReference type="ARBA" id="ARBA00023186"/>
    </source>
</evidence>
<dbReference type="GO" id="GO:0051082">
    <property type="term" value="F:unfolded protein binding"/>
    <property type="evidence" value="ECO:0007669"/>
    <property type="project" value="TreeGrafter"/>
</dbReference>
<evidence type="ECO:0000313" key="13">
    <source>
        <dbReference type="EMBL" id="ADE55073.1"/>
    </source>
</evidence>
<dbReference type="InterPro" id="IPR000740">
    <property type="entry name" value="GrpE"/>
</dbReference>
<dbReference type="GO" id="GO:0005737">
    <property type="term" value="C:cytoplasm"/>
    <property type="evidence" value="ECO:0007669"/>
    <property type="project" value="UniProtKB-SubCell"/>
</dbReference>
<dbReference type="OrthoDB" id="9812586at2"/>
<comment type="subcellular location">
    <subcellularLocation>
        <location evidence="1 10">Cytoplasm</location>
    </subcellularLocation>
</comment>
<dbReference type="GO" id="GO:0000774">
    <property type="term" value="F:adenyl-nucleotide exchange factor activity"/>
    <property type="evidence" value="ECO:0007669"/>
    <property type="project" value="InterPro"/>
</dbReference>
<dbReference type="HAMAP" id="MF_01151">
    <property type="entry name" value="GrpE"/>
    <property type="match status" value="1"/>
</dbReference>
<feature type="compositionally biased region" description="Basic and acidic residues" evidence="12">
    <location>
        <begin position="1"/>
        <end position="18"/>
    </location>
</feature>
<dbReference type="HOGENOM" id="CLU_057217_0_2_0"/>
<gene>
    <name evidence="10" type="primary">grpE</name>
    <name evidence="13" type="ordered locus">Caka_2055</name>
</gene>
<dbReference type="STRING" id="583355.Caka_2055"/>
<dbReference type="Proteomes" id="UP000000925">
    <property type="component" value="Chromosome"/>
</dbReference>
<evidence type="ECO:0000256" key="12">
    <source>
        <dbReference type="SAM" id="MobiDB-lite"/>
    </source>
</evidence>
<dbReference type="EMBL" id="CP001998">
    <property type="protein sequence ID" value="ADE55073.1"/>
    <property type="molecule type" value="Genomic_DNA"/>
</dbReference>
<evidence type="ECO:0000256" key="11">
    <source>
        <dbReference type="RuleBase" id="RU004478"/>
    </source>
</evidence>
<dbReference type="PANTHER" id="PTHR21237">
    <property type="entry name" value="GRPE PROTEIN"/>
    <property type="match status" value="1"/>
</dbReference>
<evidence type="ECO:0000256" key="2">
    <source>
        <dbReference type="ARBA" id="ARBA00009054"/>
    </source>
</evidence>
<dbReference type="RefSeq" id="WP_013043795.1">
    <property type="nucleotide sequence ID" value="NC_014008.1"/>
</dbReference>
<keyword evidence="5 10" id="KW-0346">Stress response</keyword>
<keyword evidence="14" id="KW-1185">Reference proteome</keyword>
<protein>
    <recommendedName>
        <fullName evidence="8 10">Protein GrpE</fullName>
    </recommendedName>
    <alternativeName>
        <fullName evidence="9 10">HSP-70 cofactor</fullName>
    </alternativeName>
</protein>
<dbReference type="AlphaFoldDB" id="D5ELD7"/>
<evidence type="ECO:0000256" key="9">
    <source>
        <dbReference type="ARBA" id="ARBA00076414"/>
    </source>
</evidence>
<dbReference type="Gene3D" id="3.90.20.20">
    <property type="match status" value="1"/>
</dbReference>
<proteinExistence type="inferred from homology"/>
<evidence type="ECO:0000313" key="14">
    <source>
        <dbReference type="Proteomes" id="UP000000925"/>
    </source>
</evidence>
<dbReference type="CDD" id="cd00446">
    <property type="entry name" value="GrpE"/>
    <property type="match status" value="1"/>
</dbReference>
<evidence type="ECO:0000256" key="4">
    <source>
        <dbReference type="ARBA" id="ARBA00022490"/>
    </source>
</evidence>
<feature type="compositionally biased region" description="Low complexity" evidence="12">
    <location>
        <begin position="19"/>
        <end position="30"/>
    </location>
</feature>
<name>D5ELD7_CORAD</name>
<dbReference type="SUPFAM" id="SSF51064">
    <property type="entry name" value="Head domain of nucleotide exchange factor GrpE"/>
    <property type="match status" value="1"/>
</dbReference>
<evidence type="ECO:0000256" key="7">
    <source>
        <dbReference type="ARBA" id="ARBA00053401"/>
    </source>
</evidence>
<dbReference type="eggNOG" id="COG0576">
    <property type="taxonomic scope" value="Bacteria"/>
</dbReference>
<evidence type="ECO:0000256" key="10">
    <source>
        <dbReference type="HAMAP-Rule" id="MF_01151"/>
    </source>
</evidence>